<keyword evidence="2" id="KW-1185">Reference proteome</keyword>
<organism evidence="1 2">
    <name type="scientific">Paucimonas lemoignei</name>
    <name type="common">Pseudomonas lemoignei</name>
    <dbReference type="NCBI Taxonomy" id="29443"/>
    <lineage>
        <taxon>Bacteria</taxon>
        <taxon>Pseudomonadati</taxon>
        <taxon>Pseudomonadota</taxon>
        <taxon>Betaproteobacteria</taxon>
        <taxon>Burkholderiales</taxon>
        <taxon>Burkholderiaceae</taxon>
        <taxon>Paucimonas</taxon>
    </lineage>
</organism>
<dbReference type="OrthoDB" id="8246386at2"/>
<dbReference type="AlphaFoldDB" id="A0A4V2UIY1"/>
<evidence type="ECO:0000313" key="1">
    <source>
        <dbReference type="EMBL" id="TCS37910.1"/>
    </source>
</evidence>
<protein>
    <submittedName>
        <fullName evidence="1">Uncharacterized protein</fullName>
    </submittedName>
</protein>
<dbReference type="Proteomes" id="UP000295382">
    <property type="component" value="Unassembled WGS sequence"/>
</dbReference>
<gene>
    <name evidence="1" type="ORF">EDC30_103202</name>
</gene>
<reference evidence="1 2" key="1">
    <citation type="submission" date="2019-03" db="EMBL/GenBank/DDBJ databases">
        <title>Genomic Encyclopedia of Type Strains, Phase IV (KMG-IV): sequencing the most valuable type-strain genomes for metagenomic binning, comparative biology and taxonomic classification.</title>
        <authorList>
            <person name="Goeker M."/>
        </authorList>
    </citation>
    <scope>NUCLEOTIDE SEQUENCE [LARGE SCALE GENOMIC DNA]</scope>
    <source>
        <strain evidence="1 2">DSM 7445</strain>
    </source>
</reference>
<sequence>MPDIIKPQQGILFMKVGVHAKEDLESIIKRKTQEIEDAGFALWGYGGGTCHPATMVQPFAKQQAQKGQKIFLCMQEMNSNHFAEPVRAEEYSIDGKTWNTIPKPIHVLGSRFALAIKELRREELILPLNKAQVAVGNSQGRLGHRYIGGRVDKACLELTDTIVAPPEPDDPVVKISLVAELCEPYAVFLRN</sequence>
<evidence type="ECO:0000313" key="2">
    <source>
        <dbReference type="Proteomes" id="UP000295382"/>
    </source>
</evidence>
<dbReference type="EMBL" id="SLZQ01000003">
    <property type="protein sequence ID" value="TCS37910.1"/>
    <property type="molecule type" value="Genomic_DNA"/>
</dbReference>
<name>A0A4V2UIY1_PAULE</name>
<dbReference type="RefSeq" id="WP_132257980.1">
    <property type="nucleotide sequence ID" value="NZ_SLZQ01000003.1"/>
</dbReference>
<proteinExistence type="predicted"/>
<accession>A0A4V2UIY1</accession>
<comment type="caution">
    <text evidence="1">The sequence shown here is derived from an EMBL/GenBank/DDBJ whole genome shotgun (WGS) entry which is preliminary data.</text>
</comment>